<keyword evidence="2" id="KW-1185">Reference proteome</keyword>
<dbReference type="Proteomes" id="UP000273807">
    <property type="component" value="Unassembled WGS sequence"/>
</dbReference>
<dbReference type="EMBL" id="RBED01000049">
    <property type="protein sequence ID" value="RNL58969.1"/>
    <property type="molecule type" value="Genomic_DNA"/>
</dbReference>
<dbReference type="Gene3D" id="2.60.120.40">
    <property type="match status" value="1"/>
</dbReference>
<evidence type="ECO:0000313" key="2">
    <source>
        <dbReference type="Proteomes" id="UP000273807"/>
    </source>
</evidence>
<comment type="caution">
    <text evidence="1">The sequence shown here is derived from an EMBL/GenBank/DDBJ whole genome shotgun (WGS) entry which is preliminary data.</text>
</comment>
<name>A0A3N0C8E2_9MICC</name>
<gene>
    <name evidence="1" type="ORF">D7003_03010</name>
</gene>
<organism evidence="1 2">
    <name type="scientific">Arthrobacter oryzae</name>
    <dbReference type="NCBI Taxonomy" id="409290"/>
    <lineage>
        <taxon>Bacteria</taxon>
        <taxon>Bacillati</taxon>
        <taxon>Actinomycetota</taxon>
        <taxon>Actinomycetes</taxon>
        <taxon>Micrococcales</taxon>
        <taxon>Micrococcaceae</taxon>
        <taxon>Arthrobacter</taxon>
    </lineage>
</organism>
<evidence type="ECO:0000313" key="1">
    <source>
        <dbReference type="EMBL" id="RNL58969.1"/>
    </source>
</evidence>
<proteinExistence type="predicted"/>
<dbReference type="SUPFAM" id="SSF49842">
    <property type="entry name" value="TNF-like"/>
    <property type="match status" value="1"/>
</dbReference>
<reference evidence="1 2" key="1">
    <citation type="submission" date="2018-10" db="EMBL/GenBank/DDBJ databases">
        <title>Genome sequencing of Arthrobacter oryzae TNB02.</title>
        <authorList>
            <person name="Cho Y.-J."/>
            <person name="Cho A."/>
            <person name="Kim O.-S."/>
        </authorList>
    </citation>
    <scope>NUCLEOTIDE SEQUENCE [LARGE SCALE GENOMIC DNA]</scope>
    <source>
        <strain evidence="1 2">TNB02</strain>
    </source>
</reference>
<dbReference type="AlphaFoldDB" id="A0A3N0C8E2"/>
<accession>A0A3N0C8E2</accession>
<sequence>MEAAFNSVALAPLIICTKDTSQTLNTAGTWYDVKWTAETHSQGITHTNGDSTFVVSEAGIYQINSRVAFNGANVTGTIKVSINGIDKNETLEDEIGGVTAWPKPRINAWVKLAAGDAVKIRAYSNVNSTPLSAESNFFMSKVAGY</sequence>
<protein>
    <submittedName>
        <fullName evidence="1">Uncharacterized protein</fullName>
    </submittedName>
</protein>
<dbReference type="InterPro" id="IPR008983">
    <property type="entry name" value="Tumour_necrosis_fac-like_dom"/>
</dbReference>